<dbReference type="PROSITE" id="PS50261">
    <property type="entry name" value="G_PROTEIN_RECEP_F2_4"/>
    <property type="match status" value="1"/>
</dbReference>
<evidence type="ECO:0000256" key="9">
    <source>
        <dbReference type="ARBA" id="ARBA00023224"/>
    </source>
</evidence>
<dbReference type="Pfam" id="PF00002">
    <property type="entry name" value="7tm_2"/>
    <property type="match status" value="1"/>
</dbReference>
<dbReference type="InterPro" id="IPR017981">
    <property type="entry name" value="GPCR_2-like_7TM"/>
</dbReference>
<dbReference type="SUPFAM" id="SSF81321">
    <property type="entry name" value="Family A G protein-coupled receptor-like"/>
    <property type="match status" value="1"/>
</dbReference>
<dbReference type="EMBL" id="CAXAJV020001296">
    <property type="protein sequence ID" value="CAL7947043.1"/>
    <property type="molecule type" value="Genomic_DNA"/>
</dbReference>
<dbReference type="InterPro" id="IPR023311">
    <property type="entry name" value="Methusela_ecto_dom_2"/>
</dbReference>
<evidence type="ECO:0000256" key="4">
    <source>
        <dbReference type="ARBA" id="ARBA00022729"/>
    </source>
</evidence>
<feature type="transmembrane region" description="Helical" evidence="10">
    <location>
        <begin position="399"/>
        <end position="418"/>
    </location>
</feature>
<keyword evidence="3 10" id="KW-0812">Transmembrane</keyword>
<dbReference type="InterPro" id="IPR052808">
    <property type="entry name" value="GPCR_Mth-like"/>
</dbReference>
<evidence type="ECO:0000256" key="10">
    <source>
        <dbReference type="SAM" id="Phobius"/>
    </source>
</evidence>
<protein>
    <recommendedName>
        <fullName evidence="12">G-protein coupled receptors family 2 profile 2 domain-containing protein</fullName>
    </recommendedName>
</protein>
<feature type="transmembrane region" description="Helical" evidence="10">
    <location>
        <begin position="438"/>
        <end position="454"/>
    </location>
</feature>
<feature type="transmembrane region" description="Helical" evidence="10">
    <location>
        <begin position="295"/>
        <end position="316"/>
    </location>
</feature>
<evidence type="ECO:0000256" key="8">
    <source>
        <dbReference type="ARBA" id="ARBA00023170"/>
    </source>
</evidence>
<evidence type="ECO:0000256" key="7">
    <source>
        <dbReference type="ARBA" id="ARBA00023136"/>
    </source>
</evidence>
<feature type="transmembrane region" description="Helical" evidence="10">
    <location>
        <begin position="251"/>
        <end position="274"/>
    </location>
</feature>
<keyword evidence="7 10" id="KW-0472">Membrane</keyword>
<feature type="transmembrane region" description="Helical" evidence="10">
    <location>
        <begin position="348"/>
        <end position="371"/>
    </location>
</feature>
<comment type="caution">
    <text evidence="13">The sequence shown here is derived from an EMBL/GenBank/DDBJ whole genome shotgun (WGS) entry which is preliminary data.</text>
</comment>
<evidence type="ECO:0000259" key="12">
    <source>
        <dbReference type="PROSITE" id="PS50261"/>
    </source>
</evidence>
<dbReference type="InterPro" id="IPR000832">
    <property type="entry name" value="GPCR_2_secretin-like"/>
</dbReference>
<gene>
    <name evidence="13" type="ORF">XYLVIOL_LOCUS8131</name>
</gene>
<dbReference type="PANTHER" id="PTHR46953">
    <property type="entry name" value="G-PROTEIN COUPLED RECEPTOR MTH-LIKE 1-RELATED"/>
    <property type="match status" value="1"/>
</dbReference>
<keyword evidence="8" id="KW-0675">Receptor</keyword>
<evidence type="ECO:0000256" key="11">
    <source>
        <dbReference type="SAM" id="SignalP"/>
    </source>
</evidence>
<evidence type="ECO:0000313" key="14">
    <source>
        <dbReference type="Proteomes" id="UP001642520"/>
    </source>
</evidence>
<dbReference type="Gene3D" id="2.170.180.11">
    <property type="entry name" value="Methuselah ectodomain, domain 2"/>
    <property type="match status" value="1"/>
</dbReference>
<feature type="chain" id="PRO_5047043223" description="G-protein coupled receptors family 2 profile 2 domain-containing protein" evidence="11">
    <location>
        <begin position="24"/>
        <end position="503"/>
    </location>
</feature>
<keyword evidence="14" id="KW-1185">Reference proteome</keyword>
<name>A0ABP1P5I6_XYLVO</name>
<accession>A0ABP1P5I6</accession>
<organism evidence="13 14">
    <name type="scientific">Xylocopa violacea</name>
    <name type="common">Violet carpenter bee</name>
    <name type="synonym">Apis violacea</name>
    <dbReference type="NCBI Taxonomy" id="135666"/>
    <lineage>
        <taxon>Eukaryota</taxon>
        <taxon>Metazoa</taxon>
        <taxon>Ecdysozoa</taxon>
        <taxon>Arthropoda</taxon>
        <taxon>Hexapoda</taxon>
        <taxon>Insecta</taxon>
        <taxon>Pterygota</taxon>
        <taxon>Neoptera</taxon>
        <taxon>Endopterygota</taxon>
        <taxon>Hymenoptera</taxon>
        <taxon>Apocrita</taxon>
        <taxon>Aculeata</taxon>
        <taxon>Apoidea</taxon>
        <taxon>Anthophila</taxon>
        <taxon>Apidae</taxon>
        <taxon>Xylocopa</taxon>
        <taxon>Xylocopa</taxon>
    </lineage>
</organism>
<evidence type="ECO:0000256" key="6">
    <source>
        <dbReference type="ARBA" id="ARBA00023040"/>
    </source>
</evidence>
<evidence type="ECO:0000256" key="5">
    <source>
        <dbReference type="ARBA" id="ARBA00022989"/>
    </source>
</evidence>
<dbReference type="PANTHER" id="PTHR46953:SF1">
    <property type="entry name" value="G-PROTEIN COUPLED RECEPTOR MTH-LIKE 1-RELATED"/>
    <property type="match status" value="1"/>
</dbReference>
<comment type="subcellular location">
    <subcellularLocation>
        <location evidence="1">Membrane</location>
        <topology evidence="1">Multi-pass membrane protein</topology>
    </subcellularLocation>
</comment>
<comment type="similarity">
    <text evidence="2">Belongs to the G-protein coupled receptor 2 family. Mth subfamily.</text>
</comment>
<proteinExistence type="inferred from homology"/>
<evidence type="ECO:0000256" key="1">
    <source>
        <dbReference type="ARBA" id="ARBA00004141"/>
    </source>
</evidence>
<dbReference type="Gene3D" id="1.20.1070.10">
    <property type="entry name" value="Rhodopsin 7-helix transmembrane proteins"/>
    <property type="match status" value="1"/>
</dbReference>
<reference evidence="13 14" key="1">
    <citation type="submission" date="2024-08" db="EMBL/GenBank/DDBJ databases">
        <authorList>
            <person name="Will J Nash"/>
            <person name="Angela Man"/>
            <person name="Seanna McTaggart"/>
            <person name="Kendall Baker"/>
            <person name="Tom Barker"/>
            <person name="Leah Catchpole"/>
            <person name="Alex Durrant"/>
            <person name="Karim Gharbi"/>
            <person name="Naomi Irish"/>
            <person name="Gemy Kaithakottil"/>
            <person name="Debby Ku"/>
            <person name="Aaliyah Providence"/>
            <person name="Felix Shaw"/>
            <person name="David Swarbreck"/>
            <person name="Chris Watkins"/>
            <person name="Ann M. McCartney"/>
            <person name="Giulio Formenti"/>
            <person name="Alice Mouton"/>
            <person name="Noel Vella"/>
            <person name="Bjorn M von Reumont"/>
            <person name="Adriana Vella"/>
            <person name="Wilfried Haerty"/>
        </authorList>
    </citation>
    <scope>NUCLEOTIDE SEQUENCE [LARGE SCALE GENOMIC DNA]</scope>
</reference>
<keyword evidence="4 11" id="KW-0732">Signal</keyword>
<evidence type="ECO:0000256" key="2">
    <source>
        <dbReference type="ARBA" id="ARBA00008979"/>
    </source>
</evidence>
<sequence length="503" mass="57616">MSGCFAKFLVLLHVLSYLAICIALVEDDKPIIYSIPLGNGTTIPEKYKDLPVVAKCCEVDEVLVKNDTHGAICRAANYSVVEYFSPLFHDFNNSGFTVPGDKHTSFVAIVGNPCKYSRYILDPNDNYRDTNYLLTNGSVYVPDQDPTILQPGVDYCIETVPELGPATFVCFPEDHVVMAADSRITLYACGLLISVPFLILTIVAYSITPKLRDVFGKTLCHYCGCLSLAFTTMAITQLTSIHFSDQTCTNIAFVIQFSFIACFFWLNAMCIEMWSLVRSYVDRETYQRMEPKRLFFWYSLWCWGPSALLILLSMVMHLRPTIPATYVKMNSDKESCTFELDDKSMPYFYVPIGLLHSANAVLFVLTFIKLTKYQRKLDLRRLARNRESDRLDRKFLRRLTRITFVCMIVFFLMGFNWSMELISWLVNANSFDWSSFDLVNALQGVLVFGLFVLRRPPRDFVWHRIQQLRGKNVPPEPELGSMELFLLPMTLNGNSVPRQTIIQ</sequence>
<dbReference type="CDD" id="cd15039">
    <property type="entry name" value="7tmB3_Methuselah-like"/>
    <property type="match status" value="1"/>
</dbReference>
<keyword evidence="5 10" id="KW-1133">Transmembrane helix</keyword>
<feature type="transmembrane region" description="Helical" evidence="10">
    <location>
        <begin position="184"/>
        <end position="207"/>
    </location>
</feature>
<feature type="domain" description="G-protein coupled receptors family 2 profile 2" evidence="12">
    <location>
        <begin position="183"/>
        <end position="455"/>
    </location>
</feature>
<dbReference type="Proteomes" id="UP001642520">
    <property type="component" value="Unassembled WGS sequence"/>
</dbReference>
<keyword evidence="6" id="KW-0297">G-protein coupled receptor</keyword>
<evidence type="ECO:0000256" key="3">
    <source>
        <dbReference type="ARBA" id="ARBA00022692"/>
    </source>
</evidence>
<feature type="signal peptide" evidence="11">
    <location>
        <begin position="1"/>
        <end position="23"/>
    </location>
</feature>
<keyword evidence="9" id="KW-0807">Transducer</keyword>
<feature type="transmembrane region" description="Helical" evidence="10">
    <location>
        <begin position="219"/>
        <end position="239"/>
    </location>
</feature>
<evidence type="ECO:0000313" key="13">
    <source>
        <dbReference type="EMBL" id="CAL7947043.1"/>
    </source>
</evidence>